<keyword evidence="3" id="KW-0805">Transcription regulation</keyword>
<accession>A0ABV2H5F6</accession>
<keyword evidence="1" id="KW-0645">Protease</keyword>
<evidence type="ECO:0000313" key="8">
    <source>
        <dbReference type="Proteomes" id="UP001549031"/>
    </source>
</evidence>
<dbReference type="InterPro" id="IPR039418">
    <property type="entry name" value="LexA-like"/>
</dbReference>
<dbReference type="PROSITE" id="PS00501">
    <property type="entry name" value="SPASE_I_1"/>
    <property type="match status" value="1"/>
</dbReference>
<dbReference type="Pfam" id="PF00717">
    <property type="entry name" value="Peptidase_S24"/>
    <property type="match status" value="1"/>
</dbReference>
<dbReference type="InterPro" id="IPR019756">
    <property type="entry name" value="Pept_S26A_signal_pept_1_Ser-AS"/>
</dbReference>
<dbReference type="Gene3D" id="2.10.109.10">
    <property type="entry name" value="Umud Fragment, subunit A"/>
    <property type="match status" value="1"/>
</dbReference>
<keyword evidence="4" id="KW-0238">DNA-binding</keyword>
<dbReference type="Proteomes" id="UP001549031">
    <property type="component" value="Unassembled WGS sequence"/>
</dbReference>
<dbReference type="PANTHER" id="PTHR40661">
    <property type="match status" value="1"/>
</dbReference>
<evidence type="ECO:0000256" key="5">
    <source>
        <dbReference type="ARBA" id="ARBA00023163"/>
    </source>
</evidence>
<keyword evidence="8" id="KW-1185">Reference proteome</keyword>
<evidence type="ECO:0000256" key="2">
    <source>
        <dbReference type="ARBA" id="ARBA00022801"/>
    </source>
</evidence>
<dbReference type="PROSITE" id="PS50943">
    <property type="entry name" value="HTH_CROC1"/>
    <property type="match status" value="1"/>
</dbReference>
<comment type="caution">
    <text evidence="7">The sequence shown here is derived from an EMBL/GenBank/DDBJ whole genome shotgun (WGS) entry which is preliminary data.</text>
</comment>
<reference evidence="7 8" key="1">
    <citation type="submission" date="2024-06" db="EMBL/GenBank/DDBJ databases">
        <title>Genomic Encyclopedia of Type Strains, Phase IV (KMG-IV): sequencing the most valuable type-strain genomes for metagenomic binning, comparative biology and taxonomic classification.</title>
        <authorList>
            <person name="Goeker M."/>
        </authorList>
    </citation>
    <scope>NUCLEOTIDE SEQUENCE [LARGE SCALE GENOMIC DNA]</scope>
    <source>
        <strain evidence="7 8">DSM 105042</strain>
    </source>
</reference>
<name>A0ABV2H5F6_9HYPH</name>
<evidence type="ECO:0000259" key="6">
    <source>
        <dbReference type="PROSITE" id="PS50943"/>
    </source>
</evidence>
<evidence type="ECO:0000256" key="3">
    <source>
        <dbReference type="ARBA" id="ARBA00023015"/>
    </source>
</evidence>
<evidence type="ECO:0000313" key="7">
    <source>
        <dbReference type="EMBL" id="MET3585776.1"/>
    </source>
</evidence>
<keyword evidence="5" id="KW-0804">Transcription</keyword>
<dbReference type="Gene3D" id="1.10.260.40">
    <property type="entry name" value="lambda repressor-like DNA-binding domains"/>
    <property type="match status" value="1"/>
</dbReference>
<evidence type="ECO:0000256" key="1">
    <source>
        <dbReference type="ARBA" id="ARBA00022670"/>
    </source>
</evidence>
<evidence type="ECO:0000256" key="4">
    <source>
        <dbReference type="ARBA" id="ARBA00023125"/>
    </source>
</evidence>
<dbReference type="InterPro" id="IPR015927">
    <property type="entry name" value="Peptidase_S24_S26A/B/C"/>
</dbReference>
<keyword evidence="2" id="KW-0378">Hydrolase</keyword>
<dbReference type="InterPro" id="IPR001387">
    <property type="entry name" value="Cro/C1-type_HTH"/>
</dbReference>
<dbReference type="CDD" id="cd00093">
    <property type="entry name" value="HTH_XRE"/>
    <property type="match status" value="1"/>
</dbReference>
<proteinExistence type="predicted"/>
<protein>
    <submittedName>
        <fullName evidence="7">Phage repressor protein C with HTH and peptisase S24 domain</fullName>
    </submittedName>
</protein>
<dbReference type="InterPro" id="IPR036286">
    <property type="entry name" value="LexA/Signal_pep-like_sf"/>
</dbReference>
<dbReference type="SMART" id="SM00530">
    <property type="entry name" value="HTH_XRE"/>
    <property type="match status" value="1"/>
</dbReference>
<dbReference type="InterPro" id="IPR010982">
    <property type="entry name" value="Lambda_DNA-bd_dom_sf"/>
</dbReference>
<dbReference type="SUPFAM" id="SSF51306">
    <property type="entry name" value="LexA/Signal peptidase"/>
    <property type="match status" value="1"/>
</dbReference>
<feature type="domain" description="HTH cro/C1-type" evidence="6">
    <location>
        <begin position="5"/>
        <end position="59"/>
    </location>
</feature>
<sequence>MANRIREIRKQKDVTLEDLSERTGISYTHLSRIEGGKRGLSLENVIRIARALSVEPTELTTDFNHEDLERAADLPAHTQPAETAGDVENLTIISGAGGGGLQAVEYREDGAPIDPAMSDGFWSFPESIKGGWRNLDRVKALPVVGDSMEPTLAKGSTVFIDTTHVYPNPEDIYACDYGDGLVIKRLKLVPRSDKIMVISDNRAQYGEPDELLREDVRVYGRVVAWFQWRG</sequence>
<organism evidence="7 8">
    <name type="scientific">Pseudorhizobium tarimense</name>
    <dbReference type="NCBI Taxonomy" id="1079109"/>
    <lineage>
        <taxon>Bacteria</taxon>
        <taxon>Pseudomonadati</taxon>
        <taxon>Pseudomonadota</taxon>
        <taxon>Alphaproteobacteria</taxon>
        <taxon>Hyphomicrobiales</taxon>
        <taxon>Rhizobiaceae</taxon>
        <taxon>Rhizobium/Agrobacterium group</taxon>
        <taxon>Pseudorhizobium</taxon>
    </lineage>
</organism>
<dbReference type="PANTHER" id="PTHR40661:SF3">
    <property type="entry name" value="FELS-1 PROPHAGE TRANSCRIPTIONAL REGULATOR"/>
    <property type="match status" value="1"/>
</dbReference>
<gene>
    <name evidence="7" type="ORF">ABID21_001885</name>
</gene>
<dbReference type="Pfam" id="PF01381">
    <property type="entry name" value="HTH_3"/>
    <property type="match status" value="1"/>
</dbReference>
<dbReference type="SUPFAM" id="SSF47413">
    <property type="entry name" value="lambda repressor-like DNA-binding domains"/>
    <property type="match status" value="1"/>
</dbReference>
<dbReference type="EMBL" id="JBEPLJ010000006">
    <property type="protein sequence ID" value="MET3585776.1"/>
    <property type="molecule type" value="Genomic_DNA"/>
</dbReference>
<dbReference type="CDD" id="cd06529">
    <property type="entry name" value="S24_LexA-like"/>
    <property type="match status" value="1"/>
</dbReference>